<keyword evidence="4 8" id="KW-0812">Transmembrane</keyword>
<keyword evidence="13" id="KW-1185">Reference proteome</keyword>
<keyword evidence="6 8" id="KW-0472">Membrane</keyword>
<dbReference type="CDD" id="cd01347">
    <property type="entry name" value="ligand_gated_channel"/>
    <property type="match status" value="1"/>
</dbReference>
<name>A0ABQ0H0C8_9HYPH</name>
<dbReference type="Gene3D" id="2.40.170.20">
    <property type="entry name" value="TonB-dependent receptor, beta-barrel domain"/>
    <property type="match status" value="1"/>
</dbReference>
<comment type="caution">
    <text evidence="12">The sequence shown here is derived from an EMBL/GenBank/DDBJ whole genome shotgun (WGS) entry which is preliminary data.</text>
</comment>
<keyword evidence="12" id="KW-0675">Receptor</keyword>
<keyword evidence="7 8" id="KW-0998">Cell outer membrane</keyword>
<dbReference type="InterPro" id="IPR036942">
    <property type="entry name" value="Beta-barrel_TonB_sf"/>
</dbReference>
<evidence type="ECO:0000256" key="3">
    <source>
        <dbReference type="ARBA" id="ARBA00022452"/>
    </source>
</evidence>
<dbReference type="SUPFAM" id="SSF56935">
    <property type="entry name" value="Porins"/>
    <property type="match status" value="1"/>
</dbReference>
<evidence type="ECO:0000259" key="10">
    <source>
        <dbReference type="Pfam" id="PF00593"/>
    </source>
</evidence>
<evidence type="ECO:0000313" key="13">
    <source>
        <dbReference type="Proteomes" id="UP001628091"/>
    </source>
</evidence>
<protein>
    <submittedName>
        <fullName evidence="12">TonB-dependent receptor</fullName>
    </submittedName>
</protein>
<dbReference type="Gene3D" id="2.170.130.10">
    <property type="entry name" value="TonB-dependent receptor, plug domain"/>
    <property type="match status" value="1"/>
</dbReference>
<keyword evidence="2 8" id="KW-0813">Transport</keyword>
<dbReference type="EMBL" id="BAAFZP010000001">
    <property type="protein sequence ID" value="GAB1582375.1"/>
    <property type="molecule type" value="Genomic_DNA"/>
</dbReference>
<evidence type="ECO:0000256" key="1">
    <source>
        <dbReference type="ARBA" id="ARBA00004571"/>
    </source>
</evidence>
<accession>A0ABQ0H0C8</accession>
<evidence type="ECO:0000256" key="5">
    <source>
        <dbReference type="ARBA" id="ARBA00023077"/>
    </source>
</evidence>
<dbReference type="Pfam" id="PF07715">
    <property type="entry name" value="Plug"/>
    <property type="match status" value="1"/>
</dbReference>
<evidence type="ECO:0000256" key="4">
    <source>
        <dbReference type="ARBA" id="ARBA00022692"/>
    </source>
</evidence>
<dbReference type="InterPro" id="IPR039426">
    <property type="entry name" value="TonB-dep_rcpt-like"/>
</dbReference>
<reference evidence="12 13" key="1">
    <citation type="submission" date="2024-10" db="EMBL/GenBank/DDBJ databases">
        <title>Isolation, draft genome sequencing and identification of Phyllobacterium sp. NSA23, isolated from leaf soil.</title>
        <authorList>
            <person name="Akita H."/>
        </authorList>
    </citation>
    <scope>NUCLEOTIDE SEQUENCE [LARGE SCALE GENOMIC DNA]</scope>
    <source>
        <strain evidence="12 13">NSA23</strain>
    </source>
</reference>
<proteinExistence type="inferred from homology"/>
<evidence type="ECO:0000256" key="9">
    <source>
        <dbReference type="RuleBase" id="RU003357"/>
    </source>
</evidence>
<dbReference type="Proteomes" id="UP001628091">
    <property type="component" value="Unassembled WGS sequence"/>
</dbReference>
<dbReference type="PROSITE" id="PS52016">
    <property type="entry name" value="TONB_DEPENDENT_REC_3"/>
    <property type="match status" value="1"/>
</dbReference>
<gene>
    <name evidence="12" type="ORF">PPNSA23_23180</name>
</gene>
<dbReference type="InterPro" id="IPR037066">
    <property type="entry name" value="Plug_dom_sf"/>
</dbReference>
<keyword evidence="5 9" id="KW-0798">TonB box</keyword>
<dbReference type="InterPro" id="IPR000531">
    <property type="entry name" value="Beta-barrel_TonB"/>
</dbReference>
<feature type="domain" description="TonB-dependent receptor plug" evidence="11">
    <location>
        <begin position="87"/>
        <end position="193"/>
    </location>
</feature>
<evidence type="ECO:0000256" key="8">
    <source>
        <dbReference type="PROSITE-ProRule" id="PRU01360"/>
    </source>
</evidence>
<dbReference type="PANTHER" id="PTHR30069">
    <property type="entry name" value="TONB-DEPENDENT OUTER MEMBRANE RECEPTOR"/>
    <property type="match status" value="1"/>
</dbReference>
<dbReference type="Pfam" id="PF00593">
    <property type="entry name" value="TonB_dep_Rec_b-barrel"/>
    <property type="match status" value="1"/>
</dbReference>
<evidence type="ECO:0000256" key="2">
    <source>
        <dbReference type="ARBA" id="ARBA00022448"/>
    </source>
</evidence>
<dbReference type="InterPro" id="IPR012910">
    <property type="entry name" value="Plug_dom"/>
</dbReference>
<evidence type="ECO:0000256" key="7">
    <source>
        <dbReference type="ARBA" id="ARBA00023237"/>
    </source>
</evidence>
<keyword evidence="3 8" id="KW-1134">Transmembrane beta strand</keyword>
<comment type="subcellular location">
    <subcellularLocation>
        <location evidence="1 8">Cell outer membrane</location>
        <topology evidence="1 8">Multi-pass membrane protein</topology>
    </subcellularLocation>
</comment>
<dbReference type="PANTHER" id="PTHR30069:SF28">
    <property type="entry name" value="TONB-DEPENDENT RECEPTOR YNCD-RELATED"/>
    <property type="match status" value="1"/>
</dbReference>
<evidence type="ECO:0000259" key="11">
    <source>
        <dbReference type="Pfam" id="PF07715"/>
    </source>
</evidence>
<evidence type="ECO:0000313" key="12">
    <source>
        <dbReference type="EMBL" id="GAB1582375.1"/>
    </source>
</evidence>
<sequence length="688" mass="75228">MPGWLRGGNLLTSAQLHIRLRFVMNFGAKVFRLRCTGADMKKTIVAAGFLTLMLPGTADAQENGAEASQTIMLQPILVTAGLTPVEQEKTGRAFTVITGEELEQRQIRYVADALRQVPGFAVSRTGAAGGVTQVRVRGAEANQLLVMIDGVEANEMSSGEYDFGGLLADDIDRIEILRGPQSAFWGSNAMAGVVNIITKRGERNGFTVKGRSEAGTQGTFLGGLSLSGGGENYDMALSGTWRRSDGFNISDFGSEKDGDRNATVNGRLTLELTPDLTIEGTLRYVDRRNAIDPQDFAWGSPTYGYVIDGDEETAAREFFGSLGATHVSLDGALTQKARFTGGDMHREYFQNGSRTSWNDGNRYTGSYQATYAFETPGFLGASHQITGGYEWERETFLPSHLDETLSRDTNALVAEYRGEFLDQLFLNAGIRRDWNDRFSNTVTYSLSGAWKIPDSTTRLHASVGTGITKPTFFEQFGYVPDSFTGNPDLTPEKSLGWDIGVEHGFFGGLLVADITYFNQDLTDEIITVYGGAPDYTSTVVNGDGKSRRQGVELSATLNLFDGFQAGASYTYTDATEQSAAGEKRLEEVRRPKHSGALNASYTFLDQRARVFGEVVFNGKMTDQAFVPALPARVTLDAYTVVNIGGSFRVNEHVELFGRIENLFDEDYQEIFSYNAPGRAAYIGVRGTF</sequence>
<comment type="similarity">
    <text evidence="8 9">Belongs to the TonB-dependent receptor family.</text>
</comment>
<organism evidence="12 13">
    <name type="scientific">Phyllobacterium phragmitis</name>
    <dbReference type="NCBI Taxonomy" id="2670329"/>
    <lineage>
        <taxon>Bacteria</taxon>
        <taxon>Pseudomonadati</taxon>
        <taxon>Pseudomonadota</taxon>
        <taxon>Alphaproteobacteria</taxon>
        <taxon>Hyphomicrobiales</taxon>
        <taxon>Phyllobacteriaceae</taxon>
        <taxon>Phyllobacterium</taxon>
    </lineage>
</organism>
<evidence type="ECO:0000256" key="6">
    <source>
        <dbReference type="ARBA" id="ARBA00023136"/>
    </source>
</evidence>
<feature type="domain" description="TonB-dependent receptor-like beta-barrel" evidence="10">
    <location>
        <begin position="223"/>
        <end position="662"/>
    </location>
</feature>